<feature type="compositionally biased region" description="Low complexity" evidence="9">
    <location>
        <begin position="449"/>
        <end position="490"/>
    </location>
</feature>
<feature type="region of interest" description="Disordered" evidence="9">
    <location>
        <begin position="48"/>
        <end position="77"/>
    </location>
</feature>
<sequence length="868" mass="95949">MFLLQRATRLDVQKRIRHRPTRRMRDRGQFRAFACRMIITCMQTRKLENDDDDDDEDEDDDDRQCEASIRGQPSQKKHQLVRREFIVSRENNVQKTRVAAAAAAAPGNSAMCIRTAVQDFSTFGRIARDIWLDRSRIVLIMLVSTSLKAAALYVPHADIGLGTSCGVVCHTFGALSSNRLLRTKIELDLEIRRFERMRVGQFETCKYTSNRARAAAVPPLYQVLPASAAEAPDSAHGSALRHILYKYRFNRIVFAVVLYRQADASLDFFLSLGCDRSRSPYCSLRLRTRVLAYVYVTSHSRSIHISRCCLHVYIPVIKCKCMREGVSLRAKEEARVSLYIYNIYLYAKRNKSERPRVGPVRSLYYSYADLHGDVEAHDLSGDDRSINSDVHDSHEAHLDHDSIDSDREALNLVTDGSQRGNSSGGTSASASSPSSGVSSSHQLTNNSHNTSINVSGGNNNNSHNNNNSNSNNNNNNNNNNSTSNNGGSATSPAALAAAQLVSQQLLMHAGQLGALAPQEIQAIASQLQHQNAITQTLQQLAMIQANPASAPFFLQNQQLQVQQAVAQAAQQIQVMQKQHSAALQNSNAISRQQQSSVTSTVQQQQQQQQQDHQHRSPPPPGTPPSIKASTSRHEPSPEETTDLEELEQFAKTFKQRRIKLGFTQGDVGLAMGKLYGNDFSQTTISRFEALNLSFKNMCKLKPLLQKWLEDADNSLNNPNSLSNPMTTPEAIGRRRKKRTSIETSVRIALEKAFMQNPKPTSEEITALADNLAMEKEVVRVWFCNRRQKEKRINPPTAAMGSPTMASPAPSTSVFASLASTMSSPPLTMASNSSPLHHPHSTPLGSPLPLALVASSGGYGQPKSSPLTE</sequence>
<dbReference type="PROSITE" id="PS00035">
    <property type="entry name" value="POU_1"/>
    <property type="match status" value="1"/>
</dbReference>
<accession>A0ABD2XGD2</accession>
<feature type="region of interest" description="Disordered" evidence="9">
    <location>
        <begin position="379"/>
        <end position="490"/>
    </location>
</feature>
<dbReference type="InterPro" id="IPR050255">
    <property type="entry name" value="POU_domain_TF"/>
</dbReference>
<organism evidence="12 13">
    <name type="scientific">Trichogramma kaykai</name>
    <dbReference type="NCBI Taxonomy" id="54128"/>
    <lineage>
        <taxon>Eukaryota</taxon>
        <taxon>Metazoa</taxon>
        <taxon>Ecdysozoa</taxon>
        <taxon>Arthropoda</taxon>
        <taxon>Hexapoda</taxon>
        <taxon>Insecta</taxon>
        <taxon>Pterygota</taxon>
        <taxon>Neoptera</taxon>
        <taxon>Endopterygota</taxon>
        <taxon>Hymenoptera</taxon>
        <taxon>Apocrita</taxon>
        <taxon>Proctotrupomorpha</taxon>
        <taxon>Chalcidoidea</taxon>
        <taxon>Trichogrammatidae</taxon>
        <taxon>Trichogramma</taxon>
    </lineage>
</organism>
<evidence type="ECO:0000256" key="9">
    <source>
        <dbReference type="SAM" id="MobiDB-lite"/>
    </source>
</evidence>
<dbReference type="GO" id="GO:0050793">
    <property type="term" value="P:regulation of developmental process"/>
    <property type="evidence" value="ECO:0007669"/>
    <property type="project" value="UniProtKB-ARBA"/>
</dbReference>
<dbReference type="SMART" id="SM00352">
    <property type="entry name" value="POU"/>
    <property type="match status" value="1"/>
</dbReference>
<dbReference type="PROSITE" id="PS50071">
    <property type="entry name" value="HOMEOBOX_2"/>
    <property type="match status" value="1"/>
</dbReference>
<feature type="compositionally biased region" description="Low complexity" evidence="9">
    <location>
        <begin position="590"/>
        <end position="610"/>
    </location>
</feature>
<evidence type="ECO:0000256" key="7">
    <source>
        <dbReference type="RuleBase" id="RU000682"/>
    </source>
</evidence>
<dbReference type="InterPro" id="IPR001356">
    <property type="entry name" value="HD"/>
</dbReference>
<dbReference type="GO" id="GO:0048813">
    <property type="term" value="P:dendrite morphogenesis"/>
    <property type="evidence" value="ECO:0007669"/>
    <property type="project" value="UniProtKB-ARBA"/>
</dbReference>
<feature type="compositionally biased region" description="Polar residues" evidence="9">
    <location>
        <begin position="822"/>
        <end position="834"/>
    </location>
</feature>
<feature type="region of interest" description="Disordered" evidence="9">
    <location>
        <begin position="792"/>
        <end position="811"/>
    </location>
</feature>
<dbReference type="FunFam" id="1.10.10.60:FF:000005">
    <property type="entry name" value="POU domain protein"/>
    <property type="match status" value="1"/>
</dbReference>
<feature type="compositionally biased region" description="Low complexity" evidence="9">
    <location>
        <begin position="797"/>
        <end position="811"/>
    </location>
</feature>
<dbReference type="GO" id="GO:0005634">
    <property type="term" value="C:nucleus"/>
    <property type="evidence" value="ECO:0007669"/>
    <property type="project" value="UniProtKB-SubCell"/>
</dbReference>
<comment type="similarity">
    <text evidence="8">Belongs to the POU transcription factor family.</text>
</comment>
<feature type="compositionally biased region" description="Low complexity" evidence="9">
    <location>
        <begin position="715"/>
        <end position="724"/>
    </location>
</feature>
<dbReference type="InterPro" id="IPR013847">
    <property type="entry name" value="POU"/>
</dbReference>
<evidence type="ECO:0000256" key="1">
    <source>
        <dbReference type="ARBA" id="ARBA00004123"/>
    </source>
</evidence>
<dbReference type="Pfam" id="PF00046">
    <property type="entry name" value="Homeodomain"/>
    <property type="match status" value="1"/>
</dbReference>
<comment type="subcellular location">
    <subcellularLocation>
        <location evidence="1 6 7">Nucleus</location>
    </subcellularLocation>
</comment>
<dbReference type="PROSITE" id="PS00465">
    <property type="entry name" value="POU_2"/>
    <property type="match status" value="1"/>
</dbReference>
<dbReference type="PANTHER" id="PTHR11636:SF76">
    <property type="entry name" value="PROTEIN NUBBIN"/>
    <property type="match status" value="1"/>
</dbReference>
<evidence type="ECO:0000313" key="12">
    <source>
        <dbReference type="EMBL" id="KAL3404150.1"/>
    </source>
</evidence>
<dbReference type="PANTHER" id="PTHR11636">
    <property type="entry name" value="POU DOMAIN"/>
    <property type="match status" value="1"/>
</dbReference>
<feature type="domain" description="Homeobox" evidence="10">
    <location>
        <begin position="732"/>
        <end position="792"/>
    </location>
</feature>
<dbReference type="InterPro" id="IPR010982">
    <property type="entry name" value="Lambda_DNA-bd_dom_sf"/>
</dbReference>
<dbReference type="Pfam" id="PF00157">
    <property type="entry name" value="Pou"/>
    <property type="match status" value="1"/>
</dbReference>
<keyword evidence="4 8" id="KW-0804">Transcription</keyword>
<protein>
    <recommendedName>
        <fullName evidence="8">POU domain protein</fullName>
    </recommendedName>
</protein>
<dbReference type="AlphaFoldDB" id="A0ABD2XGD2"/>
<keyword evidence="5 6" id="KW-0539">Nucleus</keyword>
<dbReference type="Gene3D" id="1.10.10.60">
    <property type="entry name" value="Homeodomain-like"/>
    <property type="match status" value="1"/>
</dbReference>
<evidence type="ECO:0000256" key="4">
    <source>
        <dbReference type="ARBA" id="ARBA00023163"/>
    </source>
</evidence>
<dbReference type="GO" id="GO:0000976">
    <property type="term" value="F:transcription cis-regulatory region binding"/>
    <property type="evidence" value="ECO:0007669"/>
    <property type="project" value="UniProtKB-ARBA"/>
</dbReference>
<feature type="compositionally biased region" description="Low complexity" evidence="9">
    <location>
        <begin position="420"/>
        <end position="440"/>
    </location>
</feature>
<gene>
    <name evidence="12" type="ORF">TKK_003135</name>
</gene>
<dbReference type="SUPFAM" id="SSF47413">
    <property type="entry name" value="lambda repressor-like DNA-binding domains"/>
    <property type="match status" value="1"/>
</dbReference>
<dbReference type="PROSITE" id="PS00027">
    <property type="entry name" value="HOMEOBOX_1"/>
    <property type="match status" value="1"/>
</dbReference>
<dbReference type="SMART" id="SM00389">
    <property type="entry name" value="HOX"/>
    <property type="match status" value="1"/>
</dbReference>
<keyword evidence="2 6" id="KW-0238">DNA-binding</keyword>
<dbReference type="CDD" id="cd00086">
    <property type="entry name" value="homeodomain"/>
    <property type="match status" value="1"/>
</dbReference>
<feature type="compositionally biased region" description="Basic and acidic residues" evidence="9">
    <location>
        <begin position="379"/>
        <end position="409"/>
    </location>
</feature>
<evidence type="ECO:0000313" key="13">
    <source>
        <dbReference type="Proteomes" id="UP001627154"/>
    </source>
</evidence>
<reference evidence="12 13" key="1">
    <citation type="journal article" date="2024" name="bioRxiv">
        <title>A reference genome for Trichogramma kaykai: A tiny desert-dwelling parasitoid wasp with competing sex-ratio distorters.</title>
        <authorList>
            <person name="Culotta J."/>
            <person name="Lindsey A.R."/>
        </authorList>
    </citation>
    <scope>NUCLEOTIDE SEQUENCE [LARGE SCALE GENOMIC DNA]</scope>
    <source>
        <strain evidence="12 13">KSX58</strain>
    </source>
</reference>
<dbReference type="Proteomes" id="UP001627154">
    <property type="component" value="Unassembled WGS sequence"/>
</dbReference>
<comment type="caution">
    <text evidence="12">The sequence shown here is derived from an EMBL/GenBank/DDBJ whole genome shotgun (WGS) entry which is preliminary data.</text>
</comment>
<dbReference type="InterPro" id="IPR000327">
    <property type="entry name" value="POU_dom"/>
</dbReference>
<evidence type="ECO:0000256" key="6">
    <source>
        <dbReference type="PROSITE-ProRule" id="PRU00108"/>
    </source>
</evidence>
<evidence type="ECO:0000259" key="10">
    <source>
        <dbReference type="PROSITE" id="PS50071"/>
    </source>
</evidence>
<proteinExistence type="inferred from homology"/>
<feature type="region of interest" description="Disordered" evidence="9">
    <location>
        <begin position="715"/>
        <end position="738"/>
    </location>
</feature>
<dbReference type="EMBL" id="JBJJXI010000026">
    <property type="protein sequence ID" value="KAL3404150.1"/>
    <property type="molecule type" value="Genomic_DNA"/>
</dbReference>
<keyword evidence="3 6" id="KW-0371">Homeobox</keyword>
<feature type="DNA-binding region" description="Homeobox" evidence="6">
    <location>
        <begin position="734"/>
        <end position="793"/>
    </location>
</feature>
<dbReference type="PROSITE" id="PS51179">
    <property type="entry name" value="POU_3"/>
    <property type="match status" value="1"/>
</dbReference>
<dbReference type="SUPFAM" id="SSF46689">
    <property type="entry name" value="Homeodomain-like"/>
    <property type="match status" value="1"/>
</dbReference>
<dbReference type="InterPro" id="IPR017970">
    <property type="entry name" value="Homeobox_CS"/>
</dbReference>
<dbReference type="InterPro" id="IPR009057">
    <property type="entry name" value="Homeodomain-like_sf"/>
</dbReference>
<evidence type="ECO:0000256" key="8">
    <source>
        <dbReference type="RuleBase" id="RU361194"/>
    </source>
</evidence>
<dbReference type="GO" id="GO:0002805">
    <property type="term" value="P:regulation of antimicrobial peptide biosynthetic process"/>
    <property type="evidence" value="ECO:0007669"/>
    <property type="project" value="UniProtKB-ARBA"/>
</dbReference>
<evidence type="ECO:0000259" key="11">
    <source>
        <dbReference type="PROSITE" id="PS51179"/>
    </source>
</evidence>
<dbReference type="GO" id="GO:0001228">
    <property type="term" value="F:DNA-binding transcription activator activity, RNA polymerase II-specific"/>
    <property type="evidence" value="ECO:0007669"/>
    <property type="project" value="UniProtKB-ARBA"/>
</dbReference>
<feature type="region of interest" description="Disordered" evidence="9">
    <location>
        <begin position="822"/>
        <end position="868"/>
    </location>
</feature>
<dbReference type="FunFam" id="1.10.260.40:FF:000001">
    <property type="entry name" value="POU domain protein"/>
    <property type="match status" value="1"/>
</dbReference>
<name>A0ABD2XGD2_9HYME</name>
<feature type="compositionally biased region" description="Acidic residues" evidence="9">
    <location>
        <begin position="49"/>
        <end position="63"/>
    </location>
</feature>
<dbReference type="Gene3D" id="1.10.260.40">
    <property type="entry name" value="lambda repressor-like DNA-binding domains"/>
    <property type="match status" value="1"/>
</dbReference>
<feature type="region of interest" description="Disordered" evidence="9">
    <location>
        <begin position="585"/>
        <end position="644"/>
    </location>
</feature>
<evidence type="ECO:0000256" key="5">
    <source>
        <dbReference type="ARBA" id="ARBA00023242"/>
    </source>
</evidence>
<evidence type="ECO:0000256" key="2">
    <source>
        <dbReference type="ARBA" id="ARBA00023125"/>
    </source>
</evidence>
<keyword evidence="13" id="KW-1185">Reference proteome</keyword>
<evidence type="ECO:0000256" key="3">
    <source>
        <dbReference type="ARBA" id="ARBA00023155"/>
    </source>
</evidence>
<feature type="domain" description="POU-specific" evidence="11">
    <location>
        <begin position="638"/>
        <end position="712"/>
    </location>
</feature>
<dbReference type="PRINTS" id="PR00028">
    <property type="entry name" value="POUDOMAIN"/>
</dbReference>